<dbReference type="InterPro" id="IPR056928">
    <property type="entry name" value="Gp77-like"/>
</dbReference>
<dbReference type="AlphaFoldDB" id="A0A6C0U4V4"/>
<protein>
    <submittedName>
        <fullName evidence="1">Uncharacterized protein</fullName>
    </submittedName>
</protein>
<dbReference type="EMBL" id="CP048711">
    <property type="protein sequence ID" value="QIB67190.1"/>
    <property type="molecule type" value="Genomic_DNA"/>
</dbReference>
<gene>
    <name evidence="1" type="ORF">G3T16_19040</name>
</gene>
<organism evidence="1 2">
    <name type="scientific">Kineobactrum salinum</name>
    <dbReference type="NCBI Taxonomy" id="2708301"/>
    <lineage>
        <taxon>Bacteria</taxon>
        <taxon>Pseudomonadati</taxon>
        <taxon>Pseudomonadota</taxon>
        <taxon>Gammaproteobacteria</taxon>
        <taxon>Cellvibrionales</taxon>
        <taxon>Halieaceae</taxon>
        <taxon>Kineobactrum</taxon>
    </lineage>
</organism>
<accession>A0A6C0U4V4</accession>
<keyword evidence="2" id="KW-1185">Reference proteome</keyword>
<dbReference type="Proteomes" id="UP000477680">
    <property type="component" value="Chromosome"/>
</dbReference>
<sequence length="85" mass="9697">MKDVDATLDFRINWTRWLPEESVIVASEWIVDDTLVEVTSVHNDQRATILVRGGVVGQRPLITNRITTSDGLVDDRTIRLKITQH</sequence>
<proteinExistence type="predicted"/>
<name>A0A6C0U4V4_9GAMM</name>
<dbReference type="KEGG" id="kim:G3T16_19040"/>
<dbReference type="Pfam" id="PF23148">
    <property type="entry name" value="Gp77"/>
    <property type="match status" value="1"/>
</dbReference>
<dbReference type="RefSeq" id="WP_163496617.1">
    <property type="nucleotide sequence ID" value="NZ_CP048711.1"/>
</dbReference>
<evidence type="ECO:0000313" key="2">
    <source>
        <dbReference type="Proteomes" id="UP000477680"/>
    </source>
</evidence>
<reference evidence="1 2" key="1">
    <citation type="submission" date="2020-02" db="EMBL/GenBank/DDBJ databases">
        <title>Genome sequencing for Kineobactrum sp. M2.</title>
        <authorList>
            <person name="Park S.-J."/>
        </authorList>
    </citation>
    <scope>NUCLEOTIDE SEQUENCE [LARGE SCALE GENOMIC DNA]</scope>
    <source>
        <strain evidence="1 2">M2</strain>
    </source>
</reference>
<evidence type="ECO:0000313" key="1">
    <source>
        <dbReference type="EMBL" id="QIB67190.1"/>
    </source>
</evidence>